<sequence>MLVGSASIDEKDNTEATVANEASAETTLANEASAEATETNEASAEATKTNEASTEATETNEARAEATETNEASAEAKICIELSSEGKRANESSSEAKIVSDVSSEAKVAYEASSALPVGSFEQKTSPCPDTGAKKLHFLDTSRQPLYERISSCVTTASGKMDKPHEPSDNADQECAKEAGVTPVLHESIEMPGDEVSISSTKDDKEAIPEFHDKSSSKVSGIL</sequence>
<dbReference type="Proteomes" id="UP001374535">
    <property type="component" value="Chromosome 1"/>
</dbReference>
<protein>
    <submittedName>
        <fullName evidence="2">Uncharacterized protein</fullName>
    </submittedName>
</protein>
<reference evidence="2 3" key="1">
    <citation type="journal article" date="2023" name="Life. Sci Alliance">
        <title>Evolutionary insights into 3D genome organization and epigenetic landscape of Vigna mungo.</title>
        <authorList>
            <person name="Junaid A."/>
            <person name="Singh B."/>
            <person name="Bhatia S."/>
        </authorList>
    </citation>
    <scope>NUCLEOTIDE SEQUENCE [LARGE SCALE GENOMIC DNA]</scope>
    <source>
        <strain evidence="2">Urdbean</strain>
    </source>
</reference>
<feature type="compositionally biased region" description="Low complexity" evidence="1">
    <location>
        <begin position="19"/>
        <end position="59"/>
    </location>
</feature>
<evidence type="ECO:0000313" key="3">
    <source>
        <dbReference type="Proteomes" id="UP001374535"/>
    </source>
</evidence>
<keyword evidence="3" id="KW-1185">Reference proteome</keyword>
<evidence type="ECO:0000313" key="2">
    <source>
        <dbReference type="EMBL" id="WVZ22482.1"/>
    </source>
</evidence>
<evidence type="ECO:0000256" key="1">
    <source>
        <dbReference type="SAM" id="MobiDB-lite"/>
    </source>
</evidence>
<feature type="region of interest" description="Disordered" evidence="1">
    <location>
        <begin position="156"/>
        <end position="223"/>
    </location>
</feature>
<proteinExistence type="predicted"/>
<feature type="region of interest" description="Disordered" evidence="1">
    <location>
        <begin position="1"/>
        <end position="75"/>
    </location>
</feature>
<gene>
    <name evidence="2" type="ORF">V8G54_001026</name>
</gene>
<feature type="compositionally biased region" description="Basic and acidic residues" evidence="1">
    <location>
        <begin position="201"/>
        <end position="216"/>
    </location>
</feature>
<organism evidence="2 3">
    <name type="scientific">Vigna mungo</name>
    <name type="common">Black gram</name>
    <name type="synonym">Phaseolus mungo</name>
    <dbReference type="NCBI Taxonomy" id="3915"/>
    <lineage>
        <taxon>Eukaryota</taxon>
        <taxon>Viridiplantae</taxon>
        <taxon>Streptophyta</taxon>
        <taxon>Embryophyta</taxon>
        <taxon>Tracheophyta</taxon>
        <taxon>Spermatophyta</taxon>
        <taxon>Magnoliopsida</taxon>
        <taxon>eudicotyledons</taxon>
        <taxon>Gunneridae</taxon>
        <taxon>Pentapetalae</taxon>
        <taxon>rosids</taxon>
        <taxon>fabids</taxon>
        <taxon>Fabales</taxon>
        <taxon>Fabaceae</taxon>
        <taxon>Papilionoideae</taxon>
        <taxon>50 kb inversion clade</taxon>
        <taxon>NPAAA clade</taxon>
        <taxon>indigoferoid/millettioid clade</taxon>
        <taxon>Phaseoleae</taxon>
        <taxon>Vigna</taxon>
    </lineage>
</organism>
<dbReference type="EMBL" id="CP144700">
    <property type="protein sequence ID" value="WVZ22482.1"/>
    <property type="molecule type" value="Genomic_DNA"/>
</dbReference>
<feature type="region of interest" description="Disordered" evidence="1">
    <location>
        <begin position="83"/>
        <end position="102"/>
    </location>
</feature>
<dbReference type="AlphaFoldDB" id="A0AAQ3P7Z0"/>
<name>A0AAQ3P7Z0_VIGMU</name>
<accession>A0AAQ3P7Z0</accession>